<dbReference type="InterPro" id="IPR020846">
    <property type="entry name" value="MFS_dom"/>
</dbReference>
<dbReference type="InterPro" id="IPR052983">
    <property type="entry name" value="MFS_Riboflavin_Transporter"/>
</dbReference>
<evidence type="ECO:0000256" key="2">
    <source>
        <dbReference type="ARBA" id="ARBA00022448"/>
    </source>
</evidence>
<evidence type="ECO:0000256" key="3">
    <source>
        <dbReference type="ARBA" id="ARBA00022692"/>
    </source>
</evidence>
<feature type="transmembrane region" description="Helical" evidence="6">
    <location>
        <begin position="109"/>
        <end position="131"/>
    </location>
</feature>
<keyword evidence="3 6" id="KW-0812">Transmembrane</keyword>
<dbReference type="PANTHER" id="PTHR43385:SF1">
    <property type="entry name" value="RIBOFLAVIN TRANSPORTER RIBJ"/>
    <property type="match status" value="1"/>
</dbReference>
<evidence type="ECO:0000313" key="9">
    <source>
        <dbReference type="Proteomes" id="UP000062973"/>
    </source>
</evidence>
<dbReference type="CDD" id="cd17355">
    <property type="entry name" value="MFS_YcxA_like"/>
    <property type="match status" value="1"/>
</dbReference>
<feature type="transmembrane region" description="Helical" evidence="6">
    <location>
        <begin position="226"/>
        <end position="248"/>
    </location>
</feature>
<dbReference type="AlphaFoldDB" id="A0A076MW14"/>
<evidence type="ECO:0000313" key="8">
    <source>
        <dbReference type="EMBL" id="AIJ23236.1"/>
    </source>
</evidence>
<keyword evidence="9" id="KW-1185">Reference proteome</keyword>
<feature type="transmembrane region" description="Helical" evidence="6">
    <location>
        <begin position="177"/>
        <end position="196"/>
    </location>
</feature>
<name>A0A076MW14_AMYME</name>
<evidence type="ECO:0000256" key="6">
    <source>
        <dbReference type="SAM" id="Phobius"/>
    </source>
</evidence>
<dbReference type="InterPro" id="IPR011701">
    <property type="entry name" value="MFS"/>
</dbReference>
<keyword evidence="2" id="KW-0813">Transport</keyword>
<dbReference type="GO" id="GO:0005886">
    <property type="term" value="C:plasma membrane"/>
    <property type="evidence" value="ECO:0007669"/>
    <property type="project" value="UniProtKB-SubCell"/>
</dbReference>
<feature type="transmembrane region" description="Helical" evidence="6">
    <location>
        <begin position="290"/>
        <end position="309"/>
    </location>
</feature>
<feature type="domain" description="Major facilitator superfamily (MFS) profile" evidence="7">
    <location>
        <begin position="11"/>
        <end position="404"/>
    </location>
</feature>
<dbReference type="PANTHER" id="PTHR43385">
    <property type="entry name" value="RIBOFLAVIN TRANSPORTER RIBJ"/>
    <property type="match status" value="1"/>
</dbReference>
<gene>
    <name evidence="8" type="ORF">AMETH_3144</name>
</gene>
<organism evidence="8 9">
    <name type="scientific">Amycolatopsis methanolica 239</name>
    <dbReference type="NCBI Taxonomy" id="1068978"/>
    <lineage>
        <taxon>Bacteria</taxon>
        <taxon>Bacillati</taxon>
        <taxon>Actinomycetota</taxon>
        <taxon>Actinomycetes</taxon>
        <taxon>Pseudonocardiales</taxon>
        <taxon>Pseudonocardiaceae</taxon>
        <taxon>Amycolatopsis</taxon>
        <taxon>Amycolatopsis methanolica group</taxon>
    </lineage>
</organism>
<evidence type="ECO:0000256" key="4">
    <source>
        <dbReference type="ARBA" id="ARBA00022989"/>
    </source>
</evidence>
<dbReference type="EMBL" id="CP009110">
    <property type="protein sequence ID" value="AIJ23236.1"/>
    <property type="molecule type" value="Genomic_DNA"/>
</dbReference>
<feature type="transmembrane region" description="Helical" evidence="6">
    <location>
        <begin position="86"/>
        <end position="103"/>
    </location>
</feature>
<sequence length="406" mass="42050">MTVDASAQPGFLSRAGLRRVLVTLCVTEITSWGVLYYAFPVLATDIARATGWSPSWITAGFSGGQLVAALAGIPVGRWLDRHGPRWLMTGGSVLAVPAVVAIATAQNLAWFVAAWLLAGVAMGATLYPPAFAALTRWYGPRRVGALTIVTLVAGLASTVFAPLTAALASHLDWRQTYLVLAVVLAVITIPGHVWGLRGHWPDPEPHEHPEHAEHTDPGRIARSRAFVALVLALSLSAFAAFAVVINLVPLLTERGLSPGAAAVALGLGGAGQVLGRLGYTTFTRHTSVRVRTAIILAAVAATTAVLGLLTTAAALVIAAVVAGMARGVFTLLQATAITDRWGAVHYGRLTGLLSAPLTITMSLAPWAGAAIATGLGGYAPTFLVLALIAAAAVVFSLASIPRRSAR</sequence>
<dbReference type="InterPro" id="IPR036259">
    <property type="entry name" value="MFS_trans_sf"/>
</dbReference>
<evidence type="ECO:0000259" key="7">
    <source>
        <dbReference type="PROSITE" id="PS50850"/>
    </source>
</evidence>
<feature type="transmembrane region" description="Helical" evidence="6">
    <location>
        <begin position="349"/>
        <end position="372"/>
    </location>
</feature>
<evidence type="ECO:0000256" key="1">
    <source>
        <dbReference type="ARBA" id="ARBA00004651"/>
    </source>
</evidence>
<dbReference type="PATRIC" id="fig|1068978.7.peg.3361"/>
<dbReference type="Proteomes" id="UP000062973">
    <property type="component" value="Chromosome"/>
</dbReference>
<dbReference type="GO" id="GO:0022857">
    <property type="term" value="F:transmembrane transporter activity"/>
    <property type="evidence" value="ECO:0007669"/>
    <property type="project" value="InterPro"/>
</dbReference>
<dbReference type="PROSITE" id="PS50850">
    <property type="entry name" value="MFS"/>
    <property type="match status" value="1"/>
</dbReference>
<dbReference type="SUPFAM" id="SSF103473">
    <property type="entry name" value="MFS general substrate transporter"/>
    <property type="match status" value="1"/>
</dbReference>
<keyword evidence="4 6" id="KW-1133">Transmembrane helix</keyword>
<reference evidence="8 9" key="1">
    <citation type="submission" date="2014-07" db="EMBL/GenBank/DDBJ databases">
        <title>Whole Genome Sequence of the Amycolatopsis methanolica 239.</title>
        <authorList>
            <person name="Tang B."/>
        </authorList>
    </citation>
    <scope>NUCLEOTIDE SEQUENCE [LARGE SCALE GENOMIC DNA]</scope>
    <source>
        <strain evidence="8 9">239</strain>
    </source>
</reference>
<feature type="transmembrane region" description="Helical" evidence="6">
    <location>
        <begin position="59"/>
        <end position="79"/>
    </location>
</feature>
<feature type="transmembrane region" description="Helical" evidence="6">
    <location>
        <begin position="378"/>
        <end position="400"/>
    </location>
</feature>
<dbReference type="eggNOG" id="COG2814">
    <property type="taxonomic scope" value="Bacteria"/>
</dbReference>
<comment type="subcellular location">
    <subcellularLocation>
        <location evidence="1">Cell membrane</location>
        <topology evidence="1">Multi-pass membrane protein</topology>
    </subcellularLocation>
</comment>
<evidence type="ECO:0000256" key="5">
    <source>
        <dbReference type="ARBA" id="ARBA00023136"/>
    </source>
</evidence>
<keyword evidence="5 6" id="KW-0472">Membrane</keyword>
<feature type="transmembrane region" description="Helical" evidence="6">
    <location>
        <begin position="315"/>
        <end position="337"/>
    </location>
</feature>
<protein>
    <submittedName>
        <fullName evidence="8">Major facilitator superfamily MFS_1</fullName>
    </submittedName>
</protein>
<accession>A0A076MW14</accession>
<proteinExistence type="predicted"/>
<dbReference type="STRING" id="1068978.AMETH_3144"/>
<feature type="transmembrane region" description="Helical" evidence="6">
    <location>
        <begin position="260"/>
        <end position="278"/>
    </location>
</feature>
<dbReference type="KEGG" id="amq:AMETH_3144"/>
<feature type="transmembrane region" description="Helical" evidence="6">
    <location>
        <begin position="143"/>
        <end position="165"/>
    </location>
</feature>
<dbReference type="RefSeq" id="WP_017987834.1">
    <property type="nucleotide sequence ID" value="NZ_AQUL01000002.1"/>
</dbReference>
<dbReference type="HOGENOM" id="CLU_001265_59_0_11"/>
<feature type="transmembrane region" description="Helical" evidence="6">
    <location>
        <begin position="20"/>
        <end position="39"/>
    </location>
</feature>
<dbReference type="Gene3D" id="1.20.1250.20">
    <property type="entry name" value="MFS general substrate transporter like domains"/>
    <property type="match status" value="1"/>
</dbReference>
<dbReference type="Pfam" id="PF07690">
    <property type="entry name" value="MFS_1"/>
    <property type="match status" value="1"/>
</dbReference>